<comment type="caution">
    <text evidence="2">The sequence shown here is derived from an EMBL/GenBank/DDBJ whole genome shotgun (WGS) entry which is preliminary data.</text>
</comment>
<dbReference type="PANTHER" id="PTHR38659:SF1">
    <property type="entry name" value="METAL DEPENDENT PHOSPHOHYDROLASE"/>
    <property type="match status" value="1"/>
</dbReference>
<name>A0A1G2Q923_9BACT</name>
<dbReference type="InterPro" id="IPR006674">
    <property type="entry name" value="HD_domain"/>
</dbReference>
<keyword evidence="2" id="KW-0378">Hydrolase</keyword>
<evidence type="ECO:0000259" key="1">
    <source>
        <dbReference type="Pfam" id="PF01966"/>
    </source>
</evidence>
<gene>
    <name evidence="2" type="ORF">A2441_03015</name>
</gene>
<dbReference type="PANTHER" id="PTHR38659">
    <property type="entry name" value="METAL-DEPENDENT PHOSPHOHYDROLASE"/>
    <property type="match status" value="1"/>
</dbReference>
<sequence>MTRDQAWVLVQEKVKGGFLRNHLLASEAIMCALARKFKEDEELWGLTGLVHDIDWELTESTPEQHSLVGAQWLAEVGFPAEIVEAVRVHNHMHGIEPKTLLEKSLWCAEELTGLIVACALVQPDKKLSSVKPESVMKKFKTQSFAKGVNREIIAKCQEMIGLTLEELIDIELKAMQEMATDIGL</sequence>
<evidence type="ECO:0000313" key="2">
    <source>
        <dbReference type="EMBL" id="OHA57057.1"/>
    </source>
</evidence>
<dbReference type="InterPro" id="IPR006675">
    <property type="entry name" value="HDIG_dom"/>
</dbReference>
<proteinExistence type="predicted"/>
<dbReference type="STRING" id="1802428.A2441_03015"/>
<accession>A0A1G2Q923</accession>
<dbReference type="Pfam" id="PF01966">
    <property type="entry name" value="HD"/>
    <property type="match status" value="1"/>
</dbReference>
<reference evidence="2 3" key="1">
    <citation type="journal article" date="2016" name="Nat. Commun.">
        <title>Thousands of microbial genomes shed light on interconnected biogeochemical processes in an aquifer system.</title>
        <authorList>
            <person name="Anantharaman K."/>
            <person name="Brown C.T."/>
            <person name="Hug L.A."/>
            <person name="Sharon I."/>
            <person name="Castelle C.J."/>
            <person name="Probst A.J."/>
            <person name="Thomas B.C."/>
            <person name="Singh A."/>
            <person name="Wilkins M.J."/>
            <person name="Karaoz U."/>
            <person name="Brodie E.L."/>
            <person name="Williams K.H."/>
            <person name="Hubbard S.S."/>
            <person name="Banfield J.F."/>
        </authorList>
    </citation>
    <scope>NUCLEOTIDE SEQUENCE [LARGE SCALE GENOMIC DNA]</scope>
</reference>
<evidence type="ECO:0000313" key="3">
    <source>
        <dbReference type="Proteomes" id="UP000178226"/>
    </source>
</evidence>
<dbReference type="SUPFAM" id="SSF109604">
    <property type="entry name" value="HD-domain/PDEase-like"/>
    <property type="match status" value="1"/>
</dbReference>
<dbReference type="Proteomes" id="UP000178226">
    <property type="component" value="Unassembled WGS sequence"/>
</dbReference>
<dbReference type="AlphaFoldDB" id="A0A1G2Q923"/>
<organism evidence="2 3">
    <name type="scientific">Candidatus Veblenbacteria bacterium RIFOXYC2_FULL_42_11</name>
    <dbReference type="NCBI Taxonomy" id="1802428"/>
    <lineage>
        <taxon>Bacteria</taxon>
        <taxon>Candidatus Vebleniibacteriota</taxon>
    </lineage>
</organism>
<dbReference type="GO" id="GO:0016787">
    <property type="term" value="F:hydrolase activity"/>
    <property type="evidence" value="ECO:0007669"/>
    <property type="project" value="UniProtKB-KW"/>
</dbReference>
<protein>
    <submittedName>
        <fullName evidence="2">Phosphohydrolase</fullName>
    </submittedName>
</protein>
<dbReference type="EMBL" id="MHTE01000014">
    <property type="protein sequence ID" value="OHA57057.1"/>
    <property type="molecule type" value="Genomic_DNA"/>
</dbReference>
<feature type="domain" description="HD" evidence="1">
    <location>
        <begin position="21"/>
        <end position="101"/>
    </location>
</feature>
<dbReference type="Gene3D" id="1.10.3210.10">
    <property type="entry name" value="Hypothetical protein af1432"/>
    <property type="match status" value="1"/>
</dbReference>
<dbReference type="NCBIfam" id="TIGR00277">
    <property type="entry name" value="HDIG"/>
    <property type="match status" value="1"/>
</dbReference>